<dbReference type="RefSeq" id="XP_033605013.1">
    <property type="nucleotide sequence ID" value="XM_033748942.1"/>
</dbReference>
<dbReference type="GO" id="GO:0006631">
    <property type="term" value="P:fatty acid metabolic process"/>
    <property type="evidence" value="ECO:0007669"/>
    <property type="project" value="UniProtKB-ARBA"/>
</dbReference>
<dbReference type="GeneID" id="54489996"/>
<dbReference type="Pfam" id="PF03098">
    <property type="entry name" value="An_peroxidase"/>
    <property type="match status" value="2"/>
</dbReference>
<evidence type="ECO:0000313" key="7">
    <source>
        <dbReference type="EMBL" id="KAF2762562.1"/>
    </source>
</evidence>
<evidence type="ECO:0000256" key="6">
    <source>
        <dbReference type="PIRSR" id="PIRSR619791-2"/>
    </source>
</evidence>
<dbReference type="InterPro" id="IPR034812">
    <property type="entry name" value="Ppo-like_N"/>
</dbReference>
<dbReference type="InterPro" id="IPR010255">
    <property type="entry name" value="Haem_peroxidase_sf"/>
</dbReference>
<dbReference type="GO" id="GO:0016705">
    <property type="term" value="F:oxidoreductase activity, acting on paired donors, with incorporation or reduction of molecular oxygen"/>
    <property type="evidence" value="ECO:0007669"/>
    <property type="project" value="InterPro"/>
</dbReference>
<evidence type="ECO:0000256" key="3">
    <source>
        <dbReference type="ARBA" id="ARBA00022964"/>
    </source>
</evidence>
<gene>
    <name evidence="7" type="ORF">EJ05DRAFT_529929</name>
</gene>
<dbReference type="PROSITE" id="PS50292">
    <property type="entry name" value="PEROXIDASE_3"/>
    <property type="match status" value="1"/>
</dbReference>
<keyword evidence="4" id="KW-0560">Oxidoreductase</keyword>
<proteinExistence type="predicted"/>
<reference evidence="7" key="1">
    <citation type="journal article" date="2020" name="Stud. Mycol.">
        <title>101 Dothideomycetes genomes: a test case for predicting lifestyles and emergence of pathogens.</title>
        <authorList>
            <person name="Haridas S."/>
            <person name="Albert R."/>
            <person name="Binder M."/>
            <person name="Bloem J."/>
            <person name="Labutti K."/>
            <person name="Salamov A."/>
            <person name="Andreopoulos B."/>
            <person name="Baker S."/>
            <person name="Barry K."/>
            <person name="Bills G."/>
            <person name="Bluhm B."/>
            <person name="Cannon C."/>
            <person name="Castanera R."/>
            <person name="Culley D."/>
            <person name="Daum C."/>
            <person name="Ezra D."/>
            <person name="Gonzalez J."/>
            <person name="Henrissat B."/>
            <person name="Kuo A."/>
            <person name="Liang C."/>
            <person name="Lipzen A."/>
            <person name="Lutzoni F."/>
            <person name="Magnuson J."/>
            <person name="Mondo S."/>
            <person name="Nolan M."/>
            <person name="Ohm R."/>
            <person name="Pangilinan J."/>
            <person name="Park H.-J."/>
            <person name="Ramirez L."/>
            <person name="Alfaro M."/>
            <person name="Sun H."/>
            <person name="Tritt A."/>
            <person name="Yoshinaga Y."/>
            <person name="Zwiers L.-H."/>
            <person name="Turgeon B."/>
            <person name="Goodwin S."/>
            <person name="Spatafora J."/>
            <person name="Crous P."/>
            <person name="Grigoriev I."/>
        </authorList>
    </citation>
    <scope>NUCLEOTIDE SEQUENCE</scope>
    <source>
        <strain evidence="7">CBS 121739</strain>
    </source>
</reference>
<dbReference type="PANTHER" id="PTHR11903:SF37">
    <property type="entry name" value="PSI-PRODUCING OXYGENASE A"/>
    <property type="match status" value="1"/>
</dbReference>
<dbReference type="InterPro" id="IPR037120">
    <property type="entry name" value="Haem_peroxidase_sf_animal"/>
</dbReference>
<dbReference type="GO" id="GO:0006979">
    <property type="term" value="P:response to oxidative stress"/>
    <property type="evidence" value="ECO:0007669"/>
    <property type="project" value="InterPro"/>
</dbReference>
<dbReference type="SUPFAM" id="SSF48113">
    <property type="entry name" value="Heme-dependent peroxidases"/>
    <property type="match status" value="1"/>
</dbReference>
<keyword evidence="8" id="KW-1185">Reference proteome</keyword>
<dbReference type="EMBL" id="ML996565">
    <property type="protein sequence ID" value="KAF2762562.1"/>
    <property type="molecule type" value="Genomic_DNA"/>
</dbReference>
<dbReference type="GO" id="GO:0051213">
    <property type="term" value="F:dioxygenase activity"/>
    <property type="evidence" value="ECO:0007669"/>
    <property type="project" value="UniProtKB-KW"/>
</dbReference>
<dbReference type="InterPro" id="IPR036396">
    <property type="entry name" value="Cyt_P450_sf"/>
</dbReference>
<sequence>MCAGDMASYLYKTFQNAKTIFQVLLSRVSGQPIDDRALLLEGIVSLLQDLPSNSPANATISSAFIRLLWHEVPHPSATLIGPESRYRRPDASGNNPWMPMAGKAGSPYARNVAPSKPRSHILPDPELVFDALLVRNGPFRAHPSGLNRLFFSFATIVIHECFQSSYKEPWRNEASSYVDLSTLYGNSDAEQHDVRTFENGRIYPDTFASKRLLMMPPGVATVLLLFSRNHNRIAENLLQINEEGKYGSWKDLDKDQKQWQDEDIFQTARNINVGYLASVVLRDYVAAILNTTRANSDWWLDLGQEMKEGTKRTERGSGNTVSVEFSVLYRWHACVSAADDEWMKKTMSEAAPQLTSQEQLTPEMLHGILAKRASALNSIPCKEWTFGGLERGPDGSFCDKALGNILKDCIEEPAHAFGAHGSPASFKIVEVLGQIQAREHFKTCTMNEFRRYLHLKPYKSFTEWNPDTAVAHAAETLYGNIESLELYPGLMAEETKPATAGSGLCPGQTMGRGLLNDAVALIRGDRFLSHNFNSTSLTNWGFSKLKERQPGSGGFFLPGLMLRALPSELDGTSLYGLMPFYTPTAAMKIFEGRNELSRYSIERPLSDRLPIILRKHQSCNAIFQDSERYVIWNWPARRHTGATSAATEKHIVRDQVLNRAFFEQGFEIKVLSFVRFHVRRYIQERSHKFNGGKRSIDIVNDVTNRVPIDWIAQKLAVPIKADKSAVGLHTQDELREMLLGMFAHQTLNNTPEKEWCSREVVTQAVEKLETIVESHLKIHRMSLDSLTSWIARDTAFESSAEAVRLYCALGKSSISPADLPADWIAMAASLAGNMTNYAAYIIDLLLSPKHEKAKNRIVELVHMGEGESTSELLRYVYECVRLCGAVPGFVRTITRHMSLMDDDGKTVDVTAGDKVFVVTSEAAVDPSVYPDPLEIHPDRTTQGFQFFGPGTLSESGIRCIAYTLMAVLREVFRLKNVRRAAGPRGRFCVVENNVFGVPIRSFIDADARECPYPTSLVLEYDP</sequence>
<evidence type="ECO:0000256" key="5">
    <source>
        <dbReference type="ARBA" id="ARBA00023004"/>
    </source>
</evidence>
<dbReference type="CDD" id="cd09817">
    <property type="entry name" value="linoleate_diol_synthase_like"/>
    <property type="match status" value="1"/>
</dbReference>
<dbReference type="GO" id="GO:0004601">
    <property type="term" value="F:peroxidase activity"/>
    <property type="evidence" value="ECO:0007669"/>
    <property type="project" value="InterPro"/>
</dbReference>
<dbReference type="InterPro" id="IPR050783">
    <property type="entry name" value="Oxylipin_biosynth_metab"/>
</dbReference>
<dbReference type="Gene3D" id="1.10.640.10">
    <property type="entry name" value="Haem peroxidase domain superfamily, animal type"/>
    <property type="match status" value="1"/>
</dbReference>
<dbReference type="GO" id="GO:0005506">
    <property type="term" value="F:iron ion binding"/>
    <property type="evidence" value="ECO:0007669"/>
    <property type="project" value="InterPro"/>
</dbReference>
<evidence type="ECO:0000313" key="8">
    <source>
        <dbReference type="Proteomes" id="UP000799437"/>
    </source>
</evidence>
<keyword evidence="5 6" id="KW-0408">Iron</keyword>
<keyword evidence="1 6" id="KW-0349">Heme</keyword>
<dbReference type="Proteomes" id="UP000799437">
    <property type="component" value="Unassembled WGS sequence"/>
</dbReference>
<evidence type="ECO:0000256" key="2">
    <source>
        <dbReference type="ARBA" id="ARBA00022723"/>
    </source>
</evidence>
<dbReference type="OrthoDB" id="823504at2759"/>
<protein>
    <submittedName>
        <fullName evidence="7">Linoleate diol synthase</fullName>
    </submittedName>
</protein>
<dbReference type="PANTHER" id="PTHR11903">
    <property type="entry name" value="PROSTAGLANDIN G/H SYNTHASE"/>
    <property type="match status" value="1"/>
</dbReference>
<dbReference type="GO" id="GO:0020037">
    <property type="term" value="F:heme binding"/>
    <property type="evidence" value="ECO:0007669"/>
    <property type="project" value="InterPro"/>
</dbReference>
<accession>A0A6A6WK75</accession>
<dbReference type="InterPro" id="IPR019791">
    <property type="entry name" value="Haem_peroxidase_animal"/>
</dbReference>
<keyword evidence="2 6" id="KW-0479">Metal-binding</keyword>
<dbReference type="Gene3D" id="1.10.630.10">
    <property type="entry name" value="Cytochrome P450"/>
    <property type="match status" value="1"/>
</dbReference>
<organism evidence="7 8">
    <name type="scientific">Pseudovirgaria hyperparasitica</name>
    <dbReference type="NCBI Taxonomy" id="470096"/>
    <lineage>
        <taxon>Eukaryota</taxon>
        <taxon>Fungi</taxon>
        <taxon>Dikarya</taxon>
        <taxon>Ascomycota</taxon>
        <taxon>Pezizomycotina</taxon>
        <taxon>Dothideomycetes</taxon>
        <taxon>Dothideomycetes incertae sedis</taxon>
        <taxon>Acrospermales</taxon>
        <taxon>Acrospermaceae</taxon>
        <taxon>Pseudovirgaria</taxon>
    </lineage>
</organism>
<dbReference type="SUPFAM" id="SSF48264">
    <property type="entry name" value="Cytochrome P450"/>
    <property type="match status" value="1"/>
</dbReference>
<feature type="binding site" description="axial binding residue" evidence="6">
    <location>
        <position position="332"/>
    </location>
    <ligand>
        <name>heme b</name>
        <dbReference type="ChEBI" id="CHEBI:60344"/>
    </ligand>
    <ligandPart>
        <name>Fe</name>
        <dbReference type="ChEBI" id="CHEBI:18248"/>
    </ligandPart>
</feature>
<name>A0A6A6WK75_9PEZI</name>
<dbReference type="AlphaFoldDB" id="A0A6A6WK75"/>
<evidence type="ECO:0000256" key="1">
    <source>
        <dbReference type="ARBA" id="ARBA00022617"/>
    </source>
</evidence>
<evidence type="ECO:0000256" key="4">
    <source>
        <dbReference type="ARBA" id="ARBA00023002"/>
    </source>
</evidence>
<keyword evidence="3" id="KW-0223">Dioxygenase</keyword>
<dbReference type="GO" id="GO:0004497">
    <property type="term" value="F:monooxygenase activity"/>
    <property type="evidence" value="ECO:0007669"/>
    <property type="project" value="InterPro"/>
</dbReference>